<evidence type="ECO:0000313" key="3">
    <source>
        <dbReference type="Proteomes" id="UP000078599"/>
    </source>
</evidence>
<evidence type="ECO:0000313" key="2">
    <source>
        <dbReference type="EMBL" id="CQR31869.1"/>
    </source>
</evidence>
<gene>
    <name evidence="2" type="ORF">THICB1_20007</name>
</gene>
<dbReference type="Proteomes" id="UP000078599">
    <property type="component" value="Unassembled WGS sequence"/>
</dbReference>
<dbReference type="InterPro" id="IPR039552">
    <property type="entry name" value="IS66_C"/>
</dbReference>
<protein>
    <recommendedName>
        <fullName evidence="1">Transposase IS66 C-terminal domain-containing protein</fullName>
    </recommendedName>
</protein>
<dbReference type="EMBL" id="CTRI01000012">
    <property type="protein sequence ID" value="CQR31869.1"/>
    <property type="molecule type" value="Genomic_DNA"/>
</dbReference>
<comment type="caution">
    <text evidence="2">The sequence shown here is derived from an EMBL/GenBank/DDBJ whole genome shotgun (WGS) entry which is preliminary data.</text>
</comment>
<sequence>MRSCEASHKRKNWLFVGSRQAGERAAALMTLIESAKLCGLDPWAYLKDVFTKLPTWPNRQLQDLLPHHWTPPP</sequence>
<evidence type="ECO:0000259" key="1">
    <source>
        <dbReference type="Pfam" id="PF13817"/>
    </source>
</evidence>
<dbReference type="Pfam" id="PF13817">
    <property type="entry name" value="DDE_Tnp_IS66_C"/>
    <property type="match status" value="1"/>
</dbReference>
<reference evidence="2 3" key="1">
    <citation type="submission" date="2015-03" db="EMBL/GenBank/DDBJ databases">
        <authorList>
            <person name="Regsiter A."/>
            <person name="william w."/>
        </authorList>
    </citation>
    <scope>NUCLEOTIDE SEQUENCE [LARGE SCALE GENOMIC DNA]</scope>
    <source>
        <strain evidence="2 3">CB1</strain>
    </source>
</reference>
<proteinExistence type="predicted"/>
<organism evidence="2 3">
    <name type="scientific">Thiomonas arsenitoxydans (strain DSM 22701 / CIP 110005 / 3As)</name>
    <dbReference type="NCBI Taxonomy" id="426114"/>
    <lineage>
        <taxon>Bacteria</taxon>
        <taxon>Pseudomonadati</taxon>
        <taxon>Pseudomonadota</taxon>
        <taxon>Betaproteobacteria</taxon>
        <taxon>Burkholderiales</taxon>
        <taxon>Thiomonas</taxon>
    </lineage>
</organism>
<feature type="domain" description="Transposase IS66 C-terminal" evidence="1">
    <location>
        <begin position="30"/>
        <end position="67"/>
    </location>
</feature>
<name>A0ABM9T8F1_THIA3</name>
<keyword evidence="3" id="KW-1185">Reference proteome</keyword>
<accession>A0ABM9T8F1</accession>